<keyword evidence="2 5" id="KW-0812">Transmembrane</keyword>
<evidence type="ECO:0000256" key="6">
    <source>
        <dbReference type="SAM" id="Phobius"/>
    </source>
</evidence>
<dbReference type="InterPro" id="IPR023271">
    <property type="entry name" value="Aquaporin-like"/>
</dbReference>
<keyword evidence="4 6" id="KW-0472">Membrane</keyword>
<feature type="transmembrane region" description="Helical" evidence="6">
    <location>
        <begin position="71"/>
        <end position="93"/>
    </location>
</feature>
<dbReference type="PRINTS" id="PR00783">
    <property type="entry name" value="MINTRINSICP"/>
</dbReference>
<evidence type="ECO:0000256" key="5">
    <source>
        <dbReference type="RuleBase" id="RU000477"/>
    </source>
</evidence>
<comment type="subcellular location">
    <subcellularLocation>
        <location evidence="1">Membrane</location>
        <topology evidence="1">Multi-pass membrane protein</topology>
    </subcellularLocation>
</comment>
<dbReference type="Proteomes" id="UP000504603">
    <property type="component" value="Unplaced"/>
</dbReference>
<comment type="similarity">
    <text evidence="5">Belongs to the MIP/aquaporin (TC 1.A.8) family.</text>
</comment>
<dbReference type="InterPro" id="IPR044226">
    <property type="entry name" value="SIP2-1-like"/>
</dbReference>
<evidence type="ECO:0000313" key="7">
    <source>
        <dbReference type="Proteomes" id="UP000504603"/>
    </source>
</evidence>
<feature type="transmembrane region" description="Helical" evidence="6">
    <location>
        <begin position="165"/>
        <end position="189"/>
    </location>
</feature>
<evidence type="ECO:0000256" key="4">
    <source>
        <dbReference type="ARBA" id="ARBA00023136"/>
    </source>
</evidence>
<organism evidence="7 8">
    <name type="scientific">Momordica charantia</name>
    <name type="common">Bitter gourd</name>
    <name type="synonym">Balsam pear</name>
    <dbReference type="NCBI Taxonomy" id="3673"/>
    <lineage>
        <taxon>Eukaryota</taxon>
        <taxon>Viridiplantae</taxon>
        <taxon>Streptophyta</taxon>
        <taxon>Embryophyta</taxon>
        <taxon>Tracheophyta</taxon>
        <taxon>Spermatophyta</taxon>
        <taxon>Magnoliopsida</taxon>
        <taxon>eudicotyledons</taxon>
        <taxon>Gunneridae</taxon>
        <taxon>Pentapetalae</taxon>
        <taxon>rosids</taxon>
        <taxon>fabids</taxon>
        <taxon>Cucurbitales</taxon>
        <taxon>Cucurbitaceae</taxon>
        <taxon>Momordiceae</taxon>
        <taxon>Momordica</taxon>
    </lineage>
</organism>
<feature type="transmembrane region" description="Helical" evidence="6">
    <location>
        <begin position="39"/>
        <end position="59"/>
    </location>
</feature>
<dbReference type="GO" id="GO:0015267">
    <property type="term" value="F:channel activity"/>
    <property type="evidence" value="ECO:0007669"/>
    <property type="project" value="InterPro"/>
</dbReference>
<dbReference type="Gene3D" id="1.20.1080.10">
    <property type="entry name" value="Glycerol uptake facilitator protein"/>
    <property type="match status" value="1"/>
</dbReference>
<dbReference type="RefSeq" id="XP_022152071.1">
    <property type="nucleotide sequence ID" value="XM_022296379.1"/>
</dbReference>
<dbReference type="OrthoDB" id="1580043at2759"/>
<keyword evidence="7" id="KW-1185">Reference proteome</keyword>
<name>A0A6J1DGJ0_MOMCH</name>
<evidence type="ECO:0000256" key="3">
    <source>
        <dbReference type="ARBA" id="ARBA00022989"/>
    </source>
</evidence>
<feature type="transmembrane region" description="Helical" evidence="6">
    <location>
        <begin position="12"/>
        <end position="33"/>
    </location>
</feature>
<dbReference type="Pfam" id="PF00230">
    <property type="entry name" value="MIP"/>
    <property type="match status" value="1"/>
</dbReference>
<evidence type="ECO:0000256" key="2">
    <source>
        <dbReference type="ARBA" id="ARBA00022692"/>
    </source>
</evidence>
<keyword evidence="5" id="KW-0813">Transport</keyword>
<dbReference type="PANTHER" id="PTHR47720:SF1">
    <property type="entry name" value="AQUAPORIN SIP2-1-RELATED"/>
    <property type="match status" value="1"/>
</dbReference>
<keyword evidence="3 6" id="KW-1133">Transmembrane helix</keyword>
<evidence type="ECO:0000313" key="8">
    <source>
        <dbReference type="RefSeq" id="XP_022152071.1"/>
    </source>
</evidence>
<dbReference type="PANTHER" id="PTHR47720">
    <property type="entry name" value="AQUAPORIN SIP2-1-RELATED"/>
    <property type="match status" value="1"/>
</dbReference>
<gene>
    <name evidence="8" type="primary">LOC111019875</name>
</gene>
<accession>A0A6J1DGJ0</accession>
<dbReference type="SUPFAM" id="SSF81338">
    <property type="entry name" value="Aquaporin-like"/>
    <property type="match status" value="1"/>
</dbReference>
<dbReference type="KEGG" id="mcha:111019875"/>
<dbReference type="InterPro" id="IPR000425">
    <property type="entry name" value="MIP"/>
</dbReference>
<proteinExistence type="inferred from homology"/>
<evidence type="ECO:0000256" key="1">
    <source>
        <dbReference type="ARBA" id="ARBA00004141"/>
    </source>
</evidence>
<feature type="transmembrane region" description="Helical" evidence="6">
    <location>
        <begin position="201"/>
        <end position="222"/>
    </location>
</feature>
<reference evidence="8" key="1">
    <citation type="submission" date="2025-08" db="UniProtKB">
        <authorList>
            <consortium name="RefSeq"/>
        </authorList>
    </citation>
    <scope>IDENTIFICATION</scope>
    <source>
        <strain evidence="8">OHB3-1</strain>
    </source>
</reference>
<feature type="transmembrane region" description="Helical" evidence="6">
    <location>
        <begin position="124"/>
        <end position="145"/>
    </location>
</feature>
<dbReference type="GO" id="GO:0016020">
    <property type="term" value="C:membrane"/>
    <property type="evidence" value="ECO:0007669"/>
    <property type="project" value="UniProtKB-SubCell"/>
</dbReference>
<dbReference type="AlphaFoldDB" id="A0A6J1DGJ0"/>
<protein>
    <submittedName>
        <fullName evidence="8">Probable aquaporin SIP2-1</fullName>
    </submittedName>
</protein>
<sequence length="237" mass="25611">MSSGARLLASDFGLSFMWVWSGILVKIFVFGILGFGNEAVGEVVKGALSILNMFFFAFLGKITKGAAYNPLTVLSAAFAGDFSTFLFTAGARIPAQVFGAISGVRLIIHTFPEAGRGPHLNVGIHHGALTEGFLTFAIVIISLGLSRKIPGSFFMKTWISSVSKLALHILGSDLTGGCMNPASVMGWAYARGDHITKEHILVYWIAPIQGTILAVWTFKLLFRQPKEEKVNAKKKSE</sequence>
<dbReference type="GeneID" id="111019875"/>